<dbReference type="GO" id="GO:0008967">
    <property type="term" value="F:phosphoglycolate phosphatase activity"/>
    <property type="evidence" value="ECO:0007669"/>
    <property type="project" value="TreeGrafter"/>
</dbReference>
<dbReference type="InterPro" id="IPR050155">
    <property type="entry name" value="HAD-like_hydrolase_sf"/>
</dbReference>
<dbReference type="Proteomes" id="UP000228503">
    <property type="component" value="Unassembled WGS sequence"/>
</dbReference>
<accession>A0A2M7TVY1</accession>
<proteinExistence type="predicted"/>
<dbReference type="SFLD" id="SFLDS00003">
    <property type="entry name" value="Haloacid_Dehalogenase"/>
    <property type="match status" value="1"/>
</dbReference>
<dbReference type="GO" id="GO:0006281">
    <property type="term" value="P:DNA repair"/>
    <property type="evidence" value="ECO:0007669"/>
    <property type="project" value="TreeGrafter"/>
</dbReference>
<protein>
    <submittedName>
        <fullName evidence="1">Pyrophosphatase PpaX</fullName>
    </submittedName>
</protein>
<dbReference type="InterPro" id="IPR023198">
    <property type="entry name" value="PGP-like_dom2"/>
</dbReference>
<name>A0A2M7TVY1_9BACT</name>
<dbReference type="PANTHER" id="PTHR43434:SF26">
    <property type="entry name" value="PYROPHOSPHATASE PPAX"/>
    <property type="match status" value="1"/>
</dbReference>
<evidence type="ECO:0000313" key="2">
    <source>
        <dbReference type="Proteomes" id="UP000228503"/>
    </source>
</evidence>
<sequence length="212" mass="23768">MVSCTMINTVLFDVDGTLLDTTEYIYQAFEHSLQKHHKPLTREHIGTIMGKPLEECYQILTTKNDVSHLAQSHNDFQKENPHLSFPFIHTLTVLHTLKEKKYNIAAVTTRRKNTAIDTLKKANILPFLDYVVTIDDVDNPKPHPEPILKALDFLGVLPTEAIMVGDSPADVQAGKNAGTKTIGVTYGFHGEKIRDENPDFVIDDISNLMACL</sequence>
<dbReference type="InterPro" id="IPR023214">
    <property type="entry name" value="HAD_sf"/>
</dbReference>
<dbReference type="SFLD" id="SFLDG01135">
    <property type="entry name" value="C1.5.6:_HAD__Beta-PGM__Phospha"/>
    <property type="match status" value="1"/>
</dbReference>
<dbReference type="Gene3D" id="3.40.50.1000">
    <property type="entry name" value="HAD superfamily/HAD-like"/>
    <property type="match status" value="1"/>
</dbReference>
<evidence type="ECO:0000313" key="1">
    <source>
        <dbReference type="EMBL" id="PIZ61969.1"/>
    </source>
</evidence>
<dbReference type="InterPro" id="IPR036412">
    <property type="entry name" value="HAD-like_sf"/>
</dbReference>
<dbReference type="NCBIfam" id="TIGR01549">
    <property type="entry name" value="HAD-SF-IA-v1"/>
    <property type="match status" value="1"/>
</dbReference>
<dbReference type="InterPro" id="IPR006439">
    <property type="entry name" value="HAD-SF_hydro_IA"/>
</dbReference>
<dbReference type="PANTHER" id="PTHR43434">
    <property type="entry name" value="PHOSPHOGLYCOLATE PHOSPHATASE"/>
    <property type="match status" value="1"/>
</dbReference>
<dbReference type="InterPro" id="IPR041492">
    <property type="entry name" value="HAD_2"/>
</dbReference>
<dbReference type="SFLD" id="SFLDG01129">
    <property type="entry name" value="C1.5:_HAD__Beta-PGM__Phosphata"/>
    <property type="match status" value="1"/>
</dbReference>
<organism evidence="1 2">
    <name type="scientific">Candidatus Roizmanbacteria bacterium CG_4_10_14_0_2_um_filter_39_13</name>
    <dbReference type="NCBI Taxonomy" id="1974825"/>
    <lineage>
        <taxon>Bacteria</taxon>
        <taxon>Candidatus Roizmaniibacteriota</taxon>
    </lineage>
</organism>
<dbReference type="PRINTS" id="PR00413">
    <property type="entry name" value="HADHALOGNASE"/>
</dbReference>
<dbReference type="AlphaFoldDB" id="A0A2M7TVY1"/>
<dbReference type="SUPFAM" id="SSF56784">
    <property type="entry name" value="HAD-like"/>
    <property type="match status" value="1"/>
</dbReference>
<reference evidence="2" key="1">
    <citation type="submission" date="2017-09" db="EMBL/GenBank/DDBJ databases">
        <title>Depth-based differentiation of microbial function through sediment-hosted aquifers and enrichment of novel symbionts in the deep terrestrial subsurface.</title>
        <authorList>
            <person name="Probst A.J."/>
            <person name="Ladd B."/>
            <person name="Jarett J.K."/>
            <person name="Geller-Mcgrath D.E."/>
            <person name="Sieber C.M.K."/>
            <person name="Emerson J.B."/>
            <person name="Anantharaman K."/>
            <person name="Thomas B.C."/>
            <person name="Malmstrom R."/>
            <person name="Stieglmeier M."/>
            <person name="Klingl A."/>
            <person name="Woyke T."/>
            <person name="Ryan C.M."/>
            <person name="Banfield J.F."/>
        </authorList>
    </citation>
    <scope>NUCLEOTIDE SEQUENCE [LARGE SCALE GENOMIC DNA]</scope>
</reference>
<gene>
    <name evidence="1" type="ORF">COY16_05545</name>
</gene>
<dbReference type="Gene3D" id="1.10.150.240">
    <property type="entry name" value="Putative phosphatase, domain 2"/>
    <property type="match status" value="1"/>
</dbReference>
<dbReference type="Pfam" id="PF13419">
    <property type="entry name" value="HAD_2"/>
    <property type="match status" value="1"/>
</dbReference>
<comment type="caution">
    <text evidence="1">The sequence shown here is derived from an EMBL/GenBank/DDBJ whole genome shotgun (WGS) entry which is preliminary data.</text>
</comment>
<dbReference type="EMBL" id="PFOB01000069">
    <property type="protein sequence ID" value="PIZ61969.1"/>
    <property type="molecule type" value="Genomic_DNA"/>
</dbReference>
<dbReference type="GO" id="GO:0005829">
    <property type="term" value="C:cytosol"/>
    <property type="evidence" value="ECO:0007669"/>
    <property type="project" value="TreeGrafter"/>
</dbReference>
<dbReference type="NCBIfam" id="TIGR01509">
    <property type="entry name" value="HAD-SF-IA-v3"/>
    <property type="match status" value="1"/>
</dbReference>